<evidence type="ECO:0000256" key="5">
    <source>
        <dbReference type="ARBA" id="ARBA00022741"/>
    </source>
</evidence>
<dbReference type="SMART" id="SM00387">
    <property type="entry name" value="HATPase_c"/>
    <property type="match status" value="1"/>
</dbReference>
<dbReference type="Pfam" id="PF02518">
    <property type="entry name" value="HATPase_c"/>
    <property type="match status" value="1"/>
</dbReference>
<dbReference type="InterPro" id="IPR004358">
    <property type="entry name" value="Sig_transdc_His_kin-like_C"/>
</dbReference>
<name>A0A9D6L896_UNCEI</name>
<dbReference type="InterPro" id="IPR003594">
    <property type="entry name" value="HATPase_dom"/>
</dbReference>
<comment type="catalytic activity">
    <reaction evidence="1">
        <text>ATP + protein L-histidine = ADP + protein N-phospho-L-histidine.</text>
        <dbReference type="EC" id="2.7.13.3"/>
    </reaction>
</comment>
<evidence type="ECO:0000256" key="3">
    <source>
        <dbReference type="ARBA" id="ARBA00022553"/>
    </source>
</evidence>
<proteinExistence type="predicted"/>
<evidence type="ECO:0000256" key="8">
    <source>
        <dbReference type="ARBA" id="ARBA00023012"/>
    </source>
</evidence>
<keyword evidence="7" id="KW-0067">ATP-binding</keyword>
<dbReference type="InterPro" id="IPR003018">
    <property type="entry name" value="GAF"/>
</dbReference>
<keyword evidence="5" id="KW-0547">Nucleotide-binding</keyword>
<dbReference type="PRINTS" id="PR00344">
    <property type="entry name" value="BCTRLSENSOR"/>
</dbReference>
<evidence type="ECO:0000256" key="6">
    <source>
        <dbReference type="ARBA" id="ARBA00022777"/>
    </source>
</evidence>
<keyword evidence="3" id="KW-0597">Phosphoprotein</keyword>
<dbReference type="PANTHER" id="PTHR43065:SF10">
    <property type="entry name" value="PEROXIDE STRESS-ACTIVATED HISTIDINE KINASE MAK3"/>
    <property type="match status" value="1"/>
</dbReference>
<evidence type="ECO:0000256" key="4">
    <source>
        <dbReference type="ARBA" id="ARBA00022679"/>
    </source>
</evidence>
<dbReference type="PROSITE" id="PS50109">
    <property type="entry name" value="HIS_KIN"/>
    <property type="match status" value="1"/>
</dbReference>
<dbReference type="GO" id="GO:0000160">
    <property type="term" value="P:phosphorelay signal transduction system"/>
    <property type="evidence" value="ECO:0007669"/>
    <property type="project" value="UniProtKB-KW"/>
</dbReference>
<evidence type="ECO:0000259" key="9">
    <source>
        <dbReference type="PROSITE" id="PS50109"/>
    </source>
</evidence>
<keyword evidence="6" id="KW-0418">Kinase</keyword>
<dbReference type="InterPro" id="IPR029016">
    <property type="entry name" value="GAF-like_dom_sf"/>
</dbReference>
<dbReference type="GO" id="GO:0004673">
    <property type="term" value="F:protein histidine kinase activity"/>
    <property type="evidence" value="ECO:0007669"/>
    <property type="project" value="UniProtKB-EC"/>
</dbReference>
<keyword evidence="4" id="KW-0808">Transferase</keyword>
<dbReference type="PANTHER" id="PTHR43065">
    <property type="entry name" value="SENSOR HISTIDINE KINASE"/>
    <property type="match status" value="1"/>
</dbReference>
<dbReference type="GO" id="GO:0005524">
    <property type="term" value="F:ATP binding"/>
    <property type="evidence" value="ECO:0007669"/>
    <property type="project" value="UniProtKB-KW"/>
</dbReference>
<dbReference type="Gene3D" id="3.30.450.40">
    <property type="match status" value="1"/>
</dbReference>
<evidence type="ECO:0000256" key="1">
    <source>
        <dbReference type="ARBA" id="ARBA00000085"/>
    </source>
</evidence>
<dbReference type="SUPFAM" id="SSF55874">
    <property type="entry name" value="ATPase domain of HSP90 chaperone/DNA topoisomerase II/histidine kinase"/>
    <property type="match status" value="1"/>
</dbReference>
<evidence type="ECO:0000256" key="2">
    <source>
        <dbReference type="ARBA" id="ARBA00012438"/>
    </source>
</evidence>
<dbReference type="EC" id="2.7.13.3" evidence="2"/>
<dbReference type="AlphaFoldDB" id="A0A9D6L896"/>
<reference evidence="10" key="1">
    <citation type="submission" date="2020-07" db="EMBL/GenBank/DDBJ databases">
        <title>Huge and variable diversity of episymbiotic CPR bacteria and DPANN archaea in groundwater ecosystems.</title>
        <authorList>
            <person name="He C.Y."/>
            <person name="Keren R."/>
            <person name="Whittaker M."/>
            <person name="Farag I.F."/>
            <person name="Doudna J."/>
            <person name="Cate J.H.D."/>
            <person name="Banfield J.F."/>
        </authorList>
    </citation>
    <scope>NUCLEOTIDE SEQUENCE</scope>
    <source>
        <strain evidence="10">NC_groundwater_928_Pr1_S-0.2um_72_17</strain>
    </source>
</reference>
<gene>
    <name evidence="10" type="ORF">HY076_00550</name>
</gene>
<dbReference type="Pfam" id="PF13185">
    <property type="entry name" value="GAF_2"/>
    <property type="match status" value="1"/>
</dbReference>
<dbReference type="EMBL" id="JACQAY010000020">
    <property type="protein sequence ID" value="MBI3538750.1"/>
    <property type="molecule type" value="Genomic_DNA"/>
</dbReference>
<keyword evidence="8" id="KW-0902">Two-component regulatory system</keyword>
<dbReference type="Proteomes" id="UP000807850">
    <property type="component" value="Unassembled WGS sequence"/>
</dbReference>
<dbReference type="Gene3D" id="1.10.287.130">
    <property type="match status" value="1"/>
</dbReference>
<evidence type="ECO:0000256" key="7">
    <source>
        <dbReference type="ARBA" id="ARBA00022840"/>
    </source>
</evidence>
<accession>A0A9D6L896</accession>
<dbReference type="InterPro" id="IPR005467">
    <property type="entry name" value="His_kinase_dom"/>
</dbReference>
<evidence type="ECO:0000313" key="11">
    <source>
        <dbReference type="Proteomes" id="UP000807850"/>
    </source>
</evidence>
<dbReference type="SUPFAM" id="SSF55781">
    <property type="entry name" value="GAF domain-like"/>
    <property type="match status" value="1"/>
</dbReference>
<dbReference type="InterPro" id="IPR036890">
    <property type="entry name" value="HATPase_C_sf"/>
</dbReference>
<feature type="non-terminal residue" evidence="10">
    <location>
        <position position="1"/>
    </location>
</feature>
<dbReference type="Gene3D" id="3.30.565.10">
    <property type="entry name" value="Histidine kinase-like ATPase, C-terminal domain"/>
    <property type="match status" value="1"/>
</dbReference>
<sequence length="370" mass="39308">GAYRRVHPPAAEAAATAAPAAAAPQASGPLAADNLLIRHLHALRTPLVFRDIAQDLDLIPVVVENRALILALGAAVAAPLHVGDDLIGVLWLSGKRGDEDYSFEDVEFLGAMSRQLAAALWFARVADQLAETRQLESLNRLSTFVLHDIKNQVSGLSLVVENARRHLADPEFQRDAMKVVERTVQNLKELMAHVSGVGRPPVIQVGPCRVRDVLDDAVAAAGLAATSPPVRLAVDYRGDDTVVVDRGQLVRVLTNLLTNAREALGGRGEIALGARVERDGAAAPGWLTLAVRDTGPGMSPEFVRDSLFRAFATTKPSGLGVGLMQCRGIVEAHGGSISVESRLGRGTTFEVRVPIEAARAAAVTGEGERR</sequence>
<protein>
    <recommendedName>
        <fullName evidence="2">histidine kinase</fullName>
        <ecNumber evidence="2">2.7.13.3</ecNumber>
    </recommendedName>
</protein>
<comment type="caution">
    <text evidence="10">The sequence shown here is derived from an EMBL/GenBank/DDBJ whole genome shotgun (WGS) entry which is preliminary data.</text>
</comment>
<feature type="domain" description="Histidine kinase" evidence="9">
    <location>
        <begin position="144"/>
        <end position="357"/>
    </location>
</feature>
<evidence type="ECO:0000313" key="10">
    <source>
        <dbReference type="EMBL" id="MBI3538750.1"/>
    </source>
</evidence>
<organism evidence="10 11">
    <name type="scientific">Eiseniibacteriota bacterium</name>
    <dbReference type="NCBI Taxonomy" id="2212470"/>
    <lineage>
        <taxon>Bacteria</taxon>
        <taxon>Candidatus Eiseniibacteriota</taxon>
    </lineage>
</organism>